<evidence type="ECO:0000313" key="2">
    <source>
        <dbReference type="Proteomes" id="UP000076969"/>
    </source>
</evidence>
<dbReference type="Gene3D" id="3.40.50.300">
    <property type="entry name" value="P-loop containing nucleotide triphosphate hydrolases"/>
    <property type="match status" value="1"/>
</dbReference>
<dbReference type="Proteomes" id="UP000076969">
    <property type="component" value="Chromosome"/>
</dbReference>
<dbReference type="EMBL" id="CP015520">
    <property type="protein sequence ID" value="ANF22628.1"/>
    <property type="molecule type" value="Genomic_DNA"/>
</dbReference>
<evidence type="ECO:0000313" key="1">
    <source>
        <dbReference type="EMBL" id="ANF22628.1"/>
    </source>
</evidence>
<dbReference type="STRING" id="1712654.A7C91_05175"/>
<dbReference type="OrthoDB" id="96796at2157"/>
<dbReference type="GeneID" id="28495563"/>
<dbReference type="KEGG" id="tpie:A7C91_05175"/>
<dbReference type="AlphaFoldDB" id="A0A172WGQ6"/>
<keyword evidence="2" id="KW-1185">Reference proteome</keyword>
<sequence length="345" mass="39984">MALTRNYNIHNILTIQINTQNKAKLPELNFPLSYFEVDEDITDPDIILNIGPFKPDLSGSYVVDHKYYIKDNYFHCSDTANGKASWKLEIIGFERPPTIINFHGKIRGIYQLLAPDLLAQDLALLPMIELALGLRGFMLLHAGGISKNKHAEIFVGRAGSRKTTIIMDSIKSGYRVLGDDRVILDLENYTVHSFPIFPKIFEFIVKYSKRENLSLYHKIRLLYFLREETSIIPQIWENESVKLRSIFYLIFTNKELKNPTTNNKDALLLRMISNNIAELYTTVIPSILQRRAFPNYILAYSYIFPENNWIRLYNNILKTKIKQIIKTKRVHIGAVDNIQRTISTL</sequence>
<reference evidence="2" key="1">
    <citation type="journal article" date="2016" name="Syst. Appl. Microbiol.">
        <title>Thermococcus piezophilus sp. nov., a novel hyperthermophilic and piezophilic archaeon with a broad pressure range for growth, isolated from a deepest hydrothermal vent at the Mid-Cayman Rise.</title>
        <authorList>
            <person name="Dalmasso C."/>
            <person name="Oger P."/>
            <person name="Selva G."/>
            <person name="Courtine D."/>
            <person name="L'Haridon S."/>
            <person name="Garlaschelli A."/>
            <person name="Roussel E."/>
            <person name="Miyazaki J."/>
            <person name="Reveillaud J."/>
            <person name="Jebbar M."/>
            <person name="Takai K."/>
            <person name="Maignien L."/>
            <person name="Alain K."/>
        </authorList>
    </citation>
    <scope>NUCLEOTIDE SEQUENCE [LARGE SCALE GENOMIC DNA]</scope>
    <source>
        <strain evidence="2">CDGS</strain>
    </source>
</reference>
<organism evidence="1 2">
    <name type="scientific">Thermococcus piezophilus</name>
    <dbReference type="NCBI Taxonomy" id="1712654"/>
    <lineage>
        <taxon>Archaea</taxon>
        <taxon>Methanobacteriati</taxon>
        <taxon>Methanobacteriota</taxon>
        <taxon>Thermococci</taxon>
        <taxon>Thermococcales</taxon>
        <taxon>Thermococcaceae</taxon>
        <taxon>Thermococcus</taxon>
    </lineage>
</organism>
<proteinExistence type="predicted"/>
<dbReference type="InterPro" id="IPR027417">
    <property type="entry name" value="P-loop_NTPase"/>
</dbReference>
<protein>
    <submittedName>
        <fullName evidence="1">Uncharacterized protein</fullName>
    </submittedName>
</protein>
<accession>A0A172WGQ6</accession>
<dbReference type="RefSeq" id="WP_068665515.1">
    <property type="nucleotide sequence ID" value="NZ_CP015520.1"/>
</dbReference>
<name>A0A172WGQ6_9EURY</name>
<gene>
    <name evidence="1" type="ORF">A7C91_05175</name>
</gene>